<reference evidence="1 2" key="1">
    <citation type="submission" date="2020-02" db="EMBL/GenBank/DDBJ databases">
        <authorList>
            <person name="Ferguson B K."/>
        </authorList>
    </citation>
    <scope>NUCLEOTIDE SEQUENCE [LARGE SCALE GENOMIC DNA]</scope>
</reference>
<name>A0A6H5IF18_9HYME</name>
<sequence length="50" mass="6076">MRLVRYTPGETFFRRLSDVFMKSRLILTFVKENHSTEWQLLIQEACRSIK</sequence>
<feature type="non-terminal residue" evidence="1">
    <location>
        <position position="50"/>
    </location>
</feature>
<dbReference type="Proteomes" id="UP000479190">
    <property type="component" value="Unassembled WGS sequence"/>
</dbReference>
<keyword evidence="2" id="KW-1185">Reference proteome</keyword>
<dbReference type="AlphaFoldDB" id="A0A6H5IF18"/>
<accession>A0A6H5IF18</accession>
<proteinExistence type="predicted"/>
<evidence type="ECO:0000313" key="1">
    <source>
        <dbReference type="EMBL" id="CAB0035564.1"/>
    </source>
</evidence>
<evidence type="ECO:0000313" key="2">
    <source>
        <dbReference type="Proteomes" id="UP000479190"/>
    </source>
</evidence>
<gene>
    <name evidence="1" type="ORF">TBRA_LOCUS7456</name>
</gene>
<organism evidence="1 2">
    <name type="scientific">Trichogramma brassicae</name>
    <dbReference type="NCBI Taxonomy" id="86971"/>
    <lineage>
        <taxon>Eukaryota</taxon>
        <taxon>Metazoa</taxon>
        <taxon>Ecdysozoa</taxon>
        <taxon>Arthropoda</taxon>
        <taxon>Hexapoda</taxon>
        <taxon>Insecta</taxon>
        <taxon>Pterygota</taxon>
        <taxon>Neoptera</taxon>
        <taxon>Endopterygota</taxon>
        <taxon>Hymenoptera</taxon>
        <taxon>Apocrita</taxon>
        <taxon>Proctotrupomorpha</taxon>
        <taxon>Chalcidoidea</taxon>
        <taxon>Trichogrammatidae</taxon>
        <taxon>Trichogramma</taxon>
    </lineage>
</organism>
<protein>
    <submittedName>
        <fullName evidence="1">Uncharacterized protein</fullName>
    </submittedName>
</protein>
<dbReference type="EMBL" id="CADCXV010000794">
    <property type="protein sequence ID" value="CAB0035564.1"/>
    <property type="molecule type" value="Genomic_DNA"/>
</dbReference>